<evidence type="ECO:0000313" key="1">
    <source>
        <dbReference type="EMBL" id="KGQ22985.1"/>
    </source>
</evidence>
<keyword evidence="2" id="KW-1185">Reference proteome</keyword>
<dbReference type="STRING" id="276.THFILI_02620"/>
<proteinExistence type="predicted"/>
<evidence type="ECO:0000313" key="2">
    <source>
        <dbReference type="Proteomes" id="UP000030364"/>
    </source>
</evidence>
<organism evidence="1 2">
    <name type="scientific">Thermus filiformis</name>
    <dbReference type="NCBI Taxonomy" id="276"/>
    <lineage>
        <taxon>Bacteria</taxon>
        <taxon>Thermotogati</taxon>
        <taxon>Deinococcota</taxon>
        <taxon>Deinococci</taxon>
        <taxon>Thermales</taxon>
        <taxon>Thermaceae</taxon>
        <taxon>Thermus</taxon>
    </lineage>
</organism>
<dbReference type="Proteomes" id="UP000030364">
    <property type="component" value="Unassembled WGS sequence"/>
</dbReference>
<dbReference type="AlphaFoldDB" id="A0A0A2WXF7"/>
<sequence length="104" mass="10814">MKRLGLALLLSLVAVLASTGIALQHYLMVVQNPALKGDLCTAQTKEVEHSPLCAVQLAPGQAPLEAPEAPRPLGLLPLRVGEVLGVPLELGEALLGRAPPFPLA</sequence>
<comment type="caution">
    <text evidence="1">The sequence shown here is derived from an EMBL/GenBank/DDBJ whole genome shotgun (WGS) entry which is preliminary data.</text>
</comment>
<dbReference type="EMBL" id="JPSL02000037">
    <property type="protein sequence ID" value="KGQ22985.1"/>
    <property type="molecule type" value="Genomic_DNA"/>
</dbReference>
<dbReference type="PATRIC" id="fig|276.5.peg.168"/>
<name>A0A0A2WXF7_THEFI</name>
<dbReference type="RefSeq" id="WP_038060606.1">
    <property type="nucleotide sequence ID" value="NZ_JPSL02000037.1"/>
</dbReference>
<gene>
    <name evidence="1" type="ORF">THFILI_02620</name>
</gene>
<protein>
    <submittedName>
        <fullName evidence="1">Uncharacterized protein</fullName>
    </submittedName>
</protein>
<reference evidence="1 2" key="1">
    <citation type="journal article" date="2015" name="Genome Announc.">
        <title>Draft Genome Sequence of the Thermophile Thermus filiformis ATCC 43280, Producer of Carotenoid-(Di)glucoside-Branched Fatty Acid (Di)esters and Source of Hyperthermostable Enzymes of Biotechnological Interest.</title>
        <authorList>
            <person name="Mandelli F."/>
            <person name="Oliveira Ramires B."/>
            <person name="Couger M.B."/>
            <person name="Paixao D.A."/>
            <person name="Camilo C.M."/>
            <person name="Polikarpov I."/>
            <person name="Prade R."/>
            <person name="Riano-Pachon D.M."/>
            <person name="Squina F.M."/>
        </authorList>
    </citation>
    <scope>NUCLEOTIDE SEQUENCE [LARGE SCALE GENOMIC DNA]</scope>
    <source>
        <strain evidence="1 2">ATCC 43280</strain>
    </source>
</reference>
<dbReference type="OrthoDB" id="32938at2"/>
<accession>A0A0A2WXF7</accession>